<dbReference type="Gene3D" id="1.10.472.20">
    <property type="entry name" value="Nitrile hydratase, beta subunit"/>
    <property type="match status" value="1"/>
</dbReference>
<gene>
    <name evidence="2" type="ORF">SAMN05443248_3975</name>
</gene>
<reference evidence="2 3" key="1">
    <citation type="submission" date="2016-11" db="EMBL/GenBank/DDBJ databases">
        <authorList>
            <person name="Jaros S."/>
            <person name="Januszkiewicz K."/>
            <person name="Wedrychowicz H."/>
        </authorList>
    </citation>
    <scope>NUCLEOTIDE SEQUENCE [LARGE SCALE GENOMIC DNA]</scope>
    <source>
        <strain evidence="2 3">GAS138</strain>
    </source>
</reference>
<evidence type="ECO:0000259" key="1">
    <source>
        <dbReference type="Pfam" id="PF21006"/>
    </source>
</evidence>
<dbReference type="EMBL" id="LT670817">
    <property type="protein sequence ID" value="SHH18158.1"/>
    <property type="molecule type" value="Genomic_DNA"/>
</dbReference>
<proteinExistence type="predicted"/>
<evidence type="ECO:0000313" key="2">
    <source>
        <dbReference type="EMBL" id="SHH18158.1"/>
    </source>
</evidence>
<feature type="domain" description="Nitrile hydratase beta subunit-like N-terminal" evidence="1">
    <location>
        <begin position="19"/>
        <end position="105"/>
    </location>
</feature>
<evidence type="ECO:0000313" key="3">
    <source>
        <dbReference type="Proteomes" id="UP000189796"/>
    </source>
</evidence>
<name>A0A1M5QW18_9BRAD</name>
<dbReference type="SUPFAM" id="SSF50090">
    <property type="entry name" value="Electron transport accessory proteins"/>
    <property type="match status" value="1"/>
</dbReference>
<dbReference type="InterPro" id="IPR023808">
    <property type="entry name" value="Nitrile_Hydratase_acc_put"/>
</dbReference>
<organism evidence="2 3">
    <name type="scientific">Bradyrhizobium erythrophlei</name>
    <dbReference type="NCBI Taxonomy" id="1437360"/>
    <lineage>
        <taxon>Bacteria</taxon>
        <taxon>Pseudomonadati</taxon>
        <taxon>Pseudomonadota</taxon>
        <taxon>Alphaproteobacteria</taxon>
        <taxon>Hyphomicrobiales</taxon>
        <taxon>Nitrobacteraceae</taxon>
        <taxon>Bradyrhizobium</taxon>
    </lineage>
</organism>
<dbReference type="NCBIfam" id="TIGR03889">
    <property type="entry name" value="nitrile_acc"/>
    <property type="match status" value="1"/>
</dbReference>
<accession>A0A1M5QW18</accession>
<dbReference type="Proteomes" id="UP000189796">
    <property type="component" value="Chromosome I"/>
</dbReference>
<dbReference type="Pfam" id="PF21006">
    <property type="entry name" value="NHase_beta_N"/>
    <property type="match status" value="1"/>
</dbReference>
<dbReference type="AlphaFoldDB" id="A0A1M5QW18"/>
<sequence length="127" mass="14126">MQRNPHAAAEAMSAVPGMPHDADGPVFREPWEAQAFAMALALHAYGLFTWNEWAAALADEIKRAQANGDPDGGETYYRHWLATLERLIAAKGVASVDTLHRYRDAWDRAAERTPHGSPIELKPEDFD</sequence>
<dbReference type="InterPro" id="IPR042262">
    <property type="entry name" value="CN_hydtase_beta_C"/>
</dbReference>
<dbReference type="InterPro" id="IPR049054">
    <property type="entry name" value="CN_hydtase_beta-like_N"/>
</dbReference>
<dbReference type="InterPro" id="IPR008990">
    <property type="entry name" value="Elect_transpt_acc-like_dom_sf"/>
</dbReference>
<protein>
    <submittedName>
        <fullName evidence="2">Nitrile hydratase accessory protein</fullName>
    </submittedName>
</protein>
<dbReference type="OrthoDB" id="9811616at2"/>
<dbReference type="RefSeq" id="WP_079602863.1">
    <property type="nucleotide sequence ID" value="NZ_LT670817.1"/>
</dbReference>